<accession>A0A4Q8AIQ3</accession>
<feature type="transmembrane region" description="Helical" evidence="2">
    <location>
        <begin position="32"/>
        <end position="51"/>
    </location>
</feature>
<dbReference type="NCBIfam" id="TIGR00350">
    <property type="entry name" value="lytR_cpsA_psr"/>
    <property type="match status" value="1"/>
</dbReference>
<feature type="transmembrane region" description="Helical" evidence="2">
    <location>
        <begin position="58"/>
        <end position="80"/>
    </location>
</feature>
<organism evidence="4 5">
    <name type="scientific">Microterricola gilva</name>
    <dbReference type="NCBI Taxonomy" id="393267"/>
    <lineage>
        <taxon>Bacteria</taxon>
        <taxon>Bacillati</taxon>
        <taxon>Actinomycetota</taxon>
        <taxon>Actinomycetes</taxon>
        <taxon>Micrococcales</taxon>
        <taxon>Microbacteriaceae</taxon>
        <taxon>Microterricola</taxon>
    </lineage>
</organism>
<dbReference type="RefSeq" id="WP_242616209.1">
    <property type="nucleotide sequence ID" value="NZ_SHLC01000001.1"/>
</dbReference>
<keyword evidence="2" id="KW-0812">Transmembrane</keyword>
<dbReference type="PANTHER" id="PTHR33392:SF6">
    <property type="entry name" value="POLYISOPRENYL-TEICHOIC ACID--PEPTIDOGLYCAN TEICHOIC ACID TRANSFERASE TAGU"/>
    <property type="match status" value="1"/>
</dbReference>
<name>A0A4Q8AIQ3_9MICO</name>
<dbReference type="Gene3D" id="3.40.630.190">
    <property type="entry name" value="LCP protein"/>
    <property type="match status" value="1"/>
</dbReference>
<sequence>MSAYPSFANASSAASPMRFPDAGSSTVMTRRAWWLVVLNFLIPGSPQVLAGNRRLGRFGLGCTLTLWALAVLALVVWLIWPDTLLTVATNSITLWIAALLLVFYAVVWVVLSLDTLRLVRLVRTKPSARGWIAGLTTIAMIALSGTAAYGAFVATTTSSFLSSVFVAGPTEDPIDGRYNILLLGADTGADREGTRPDSISVVSIDAETGQAVTIGLPRDMKYFPFPEGSPLAAVYPEGYGAIDGCEVGEPDGCQLNWVYSEVDLVSPEMYPNAVNEGSEPGVEGMRSAAEGITGLTIQYYALVDMQGFSDLIDALGGVTINVPEDVPIHADETFTTVAEWIPAGEQHLDGYHALWYARSRHDTSDYDRMARQRQLQDAVLQQFNPANVLSKFQEIAKAGTKVVNTDIPQSMLGYFTQLAMKTKELPMINVELVPDNGVDPLDPDYDYIRQLIAEALAPPPTEEPAPAE</sequence>
<reference evidence="4 5" key="1">
    <citation type="submission" date="2019-02" db="EMBL/GenBank/DDBJ databases">
        <title>Sequencing the genomes of 1000 actinobacteria strains.</title>
        <authorList>
            <person name="Klenk H.-P."/>
        </authorList>
    </citation>
    <scope>NUCLEOTIDE SEQUENCE [LARGE SCALE GENOMIC DNA]</scope>
    <source>
        <strain evidence="4 5">DSM 18319</strain>
    </source>
</reference>
<keyword evidence="2" id="KW-0472">Membrane</keyword>
<dbReference type="EMBL" id="SHLC01000001">
    <property type="protein sequence ID" value="RZU64337.1"/>
    <property type="molecule type" value="Genomic_DNA"/>
</dbReference>
<feature type="transmembrane region" description="Helical" evidence="2">
    <location>
        <begin position="131"/>
        <end position="152"/>
    </location>
</feature>
<feature type="domain" description="Cell envelope-related transcriptional attenuator" evidence="3">
    <location>
        <begin position="196"/>
        <end position="383"/>
    </location>
</feature>
<comment type="caution">
    <text evidence="4">The sequence shown here is derived from an EMBL/GenBank/DDBJ whole genome shotgun (WGS) entry which is preliminary data.</text>
</comment>
<gene>
    <name evidence="4" type="ORF">EV379_0632</name>
</gene>
<evidence type="ECO:0000256" key="1">
    <source>
        <dbReference type="ARBA" id="ARBA00006068"/>
    </source>
</evidence>
<evidence type="ECO:0000313" key="5">
    <source>
        <dbReference type="Proteomes" id="UP000291483"/>
    </source>
</evidence>
<comment type="similarity">
    <text evidence="1">Belongs to the LytR/CpsA/Psr (LCP) family.</text>
</comment>
<evidence type="ECO:0000256" key="2">
    <source>
        <dbReference type="SAM" id="Phobius"/>
    </source>
</evidence>
<keyword evidence="2" id="KW-1133">Transmembrane helix</keyword>
<dbReference type="Pfam" id="PF03816">
    <property type="entry name" value="LytR_cpsA_psr"/>
    <property type="match status" value="1"/>
</dbReference>
<dbReference type="Proteomes" id="UP000291483">
    <property type="component" value="Unassembled WGS sequence"/>
</dbReference>
<dbReference type="PANTHER" id="PTHR33392">
    <property type="entry name" value="POLYISOPRENYL-TEICHOIC ACID--PEPTIDOGLYCAN TEICHOIC ACID TRANSFERASE TAGU"/>
    <property type="match status" value="1"/>
</dbReference>
<evidence type="ECO:0000313" key="4">
    <source>
        <dbReference type="EMBL" id="RZU64337.1"/>
    </source>
</evidence>
<dbReference type="InterPro" id="IPR004474">
    <property type="entry name" value="LytR_CpsA_psr"/>
</dbReference>
<proteinExistence type="inferred from homology"/>
<dbReference type="InterPro" id="IPR050922">
    <property type="entry name" value="LytR/CpsA/Psr_CW_biosynth"/>
</dbReference>
<feature type="transmembrane region" description="Helical" evidence="2">
    <location>
        <begin position="92"/>
        <end position="111"/>
    </location>
</feature>
<dbReference type="AlphaFoldDB" id="A0A4Q8AIQ3"/>
<evidence type="ECO:0000259" key="3">
    <source>
        <dbReference type="Pfam" id="PF03816"/>
    </source>
</evidence>
<keyword evidence="5" id="KW-1185">Reference proteome</keyword>
<protein>
    <submittedName>
        <fullName evidence="4">LytR family transcriptional attenuator</fullName>
    </submittedName>
</protein>